<dbReference type="EMBL" id="CM009749">
    <property type="protein sequence ID" value="PUZ76761.1"/>
    <property type="molecule type" value="Genomic_DNA"/>
</dbReference>
<dbReference type="Proteomes" id="UP000244336">
    <property type="component" value="Chromosome 1"/>
</dbReference>
<protein>
    <submittedName>
        <fullName evidence="2">Uncharacterized protein</fullName>
    </submittedName>
</protein>
<feature type="region of interest" description="Disordered" evidence="1">
    <location>
        <begin position="1"/>
        <end position="70"/>
    </location>
</feature>
<dbReference type="AlphaFoldDB" id="A0A2T7F9K1"/>
<evidence type="ECO:0000256" key="1">
    <source>
        <dbReference type="SAM" id="MobiDB-lite"/>
    </source>
</evidence>
<reference evidence="2 3" key="1">
    <citation type="submission" date="2018-04" db="EMBL/GenBank/DDBJ databases">
        <title>WGS assembly of Panicum hallii var. hallii HAL2.</title>
        <authorList>
            <person name="Lovell J."/>
            <person name="Jenkins J."/>
            <person name="Lowry D."/>
            <person name="Mamidi S."/>
            <person name="Sreedasyam A."/>
            <person name="Weng X."/>
            <person name="Barry K."/>
            <person name="Bonette J."/>
            <person name="Campitelli B."/>
            <person name="Daum C."/>
            <person name="Gordon S."/>
            <person name="Gould B."/>
            <person name="Lipzen A."/>
            <person name="MacQueen A."/>
            <person name="Palacio-Mejia J."/>
            <person name="Plott C."/>
            <person name="Shakirov E."/>
            <person name="Shu S."/>
            <person name="Yoshinaga Y."/>
            <person name="Zane M."/>
            <person name="Rokhsar D."/>
            <person name="Grimwood J."/>
            <person name="Schmutz J."/>
            <person name="Juenger T."/>
        </authorList>
    </citation>
    <scope>NUCLEOTIDE SEQUENCE [LARGE SCALE GENOMIC DNA]</scope>
    <source>
        <strain evidence="3">cv. HAL2</strain>
    </source>
</reference>
<gene>
    <name evidence="2" type="ORF">GQ55_1G316200</name>
</gene>
<proteinExistence type="predicted"/>
<evidence type="ECO:0000313" key="3">
    <source>
        <dbReference type="Proteomes" id="UP000244336"/>
    </source>
</evidence>
<evidence type="ECO:0000313" key="2">
    <source>
        <dbReference type="EMBL" id="PUZ76761.1"/>
    </source>
</evidence>
<sequence>MSLCFSDHNTRDETMRGTPRPLKNHHIHHHPKKKNNAVCSKPQNSREKFGMAQEHKKDQRRRKQQKKKQVHALLNYCSPRHGSTGTVRVPEG</sequence>
<organism evidence="2 3">
    <name type="scientific">Panicum hallii var. hallii</name>
    <dbReference type="NCBI Taxonomy" id="1504633"/>
    <lineage>
        <taxon>Eukaryota</taxon>
        <taxon>Viridiplantae</taxon>
        <taxon>Streptophyta</taxon>
        <taxon>Embryophyta</taxon>
        <taxon>Tracheophyta</taxon>
        <taxon>Spermatophyta</taxon>
        <taxon>Magnoliopsida</taxon>
        <taxon>Liliopsida</taxon>
        <taxon>Poales</taxon>
        <taxon>Poaceae</taxon>
        <taxon>PACMAD clade</taxon>
        <taxon>Panicoideae</taxon>
        <taxon>Panicodae</taxon>
        <taxon>Paniceae</taxon>
        <taxon>Panicinae</taxon>
        <taxon>Panicum</taxon>
        <taxon>Panicum sect. Panicum</taxon>
    </lineage>
</organism>
<feature type="compositionally biased region" description="Basic and acidic residues" evidence="1">
    <location>
        <begin position="44"/>
        <end position="57"/>
    </location>
</feature>
<accession>A0A2T7F9K1</accession>
<keyword evidence="3" id="KW-1185">Reference proteome</keyword>
<feature type="compositionally biased region" description="Basic residues" evidence="1">
    <location>
        <begin position="58"/>
        <end position="70"/>
    </location>
</feature>
<dbReference type="Gramene" id="PUZ76761">
    <property type="protein sequence ID" value="PUZ76761"/>
    <property type="gene ID" value="GQ55_1G316200"/>
</dbReference>
<name>A0A2T7F9K1_9POAL</name>
<feature type="compositionally biased region" description="Basic residues" evidence="1">
    <location>
        <begin position="22"/>
        <end position="35"/>
    </location>
</feature>